<organism evidence="2 3">
    <name type="scientific">Lophiostoma macrostomum CBS 122681</name>
    <dbReference type="NCBI Taxonomy" id="1314788"/>
    <lineage>
        <taxon>Eukaryota</taxon>
        <taxon>Fungi</taxon>
        <taxon>Dikarya</taxon>
        <taxon>Ascomycota</taxon>
        <taxon>Pezizomycotina</taxon>
        <taxon>Dothideomycetes</taxon>
        <taxon>Pleosporomycetidae</taxon>
        <taxon>Pleosporales</taxon>
        <taxon>Lophiostomataceae</taxon>
        <taxon>Lophiostoma</taxon>
    </lineage>
</organism>
<feature type="region of interest" description="Disordered" evidence="1">
    <location>
        <begin position="255"/>
        <end position="278"/>
    </location>
</feature>
<feature type="compositionally biased region" description="Polar residues" evidence="1">
    <location>
        <begin position="467"/>
        <end position="481"/>
    </location>
</feature>
<reference evidence="2" key="1">
    <citation type="journal article" date="2020" name="Stud. Mycol.">
        <title>101 Dothideomycetes genomes: a test case for predicting lifestyles and emergence of pathogens.</title>
        <authorList>
            <person name="Haridas S."/>
            <person name="Albert R."/>
            <person name="Binder M."/>
            <person name="Bloem J."/>
            <person name="Labutti K."/>
            <person name="Salamov A."/>
            <person name="Andreopoulos B."/>
            <person name="Baker S."/>
            <person name="Barry K."/>
            <person name="Bills G."/>
            <person name="Bluhm B."/>
            <person name="Cannon C."/>
            <person name="Castanera R."/>
            <person name="Culley D."/>
            <person name="Daum C."/>
            <person name="Ezra D."/>
            <person name="Gonzalez J."/>
            <person name="Henrissat B."/>
            <person name="Kuo A."/>
            <person name="Liang C."/>
            <person name="Lipzen A."/>
            <person name="Lutzoni F."/>
            <person name="Magnuson J."/>
            <person name="Mondo S."/>
            <person name="Nolan M."/>
            <person name="Ohm R."/>
            <person name="Pangilinan J."/>
            <person name="Park H.-J."/>
            <person name="Ramirez L."/>
            <person name="Alfaro M."/>
            <person name="Sun H."/>
            <person name="Tritt A."/>
            <person name="Yoshinaga Y."/>
            <person name="Zwiers L.-H."/>
            <person name="Turgeon B."/>
            <person name="Goodwin S."/>
            <person name="Spatafora J."/>
            <person name="Crous P."/>
            <person name="Grigoriev I."/>
        </authorList>
    </citation>
    <scope>NUCLEOTIDE SEQUENCE</scope>
    <source>
        <strain evidence="2">CBS 122681</strain>
    </source>
</reference>
<feature type="compositionally biased region" description="Polar residues" evidence="1">
    <location>
        <begin position="736"/>
        <end position="751"/>
    </location>
</feature>
<keyword evidence="3" id="KW-1185">Reference proteome</keyword>
<feature type="region of interest" description="Disordered" evidence="1">
    <location>
        <begin position="883"/>
        <end position="995"/>
    </location>
</feature>
<proteinExistence type="predicted"/>
<gene>
    <name evidence="2" type="ORF">K491DRAFT_657313</name>
</gene>
<feature type="compositionally biased region" description="Polar residues" evidence="1">
    <location>
        <begin position="264"/>
        <end position="278"/>
    </location>
</feature>
<feature type="compositionally biased region" description="Acidic residues" evidence="1">
    <location>
        <begin position="985"/>
        <end position="995"/>
    </location>
</feature>
<feature type="region of interest" description="Disordered" evidence="1">
    <location>
        <begin position="713"/>
        <end position="822"/>
    </location>
</feature>
<feature type="compositionally biased region" description="Acidic residues" evidence="1">
    <location>
        <begin position="933"/>
        <end position="953"/>
    </location>
</feature>
<evidence type="ECO:0000313" key="3">
    <source>
        <dbReference type="Proteomes" id="UP000799324"/>
    </source>
</evidence>
<accession>A0A6A6T7R6</accession>
<dbReference type="EMBL" id="MU004341">
    <property type="protein sequence ID" value="KAF2656035.1"/>
    <property type="molecule type" value="Genomic_DNA"/>
</dbReference>
<evidence type="ECO:0000256" key="1">
    <source>
        <dbReference type="SAM" id="MobiDB-lite"/>
    </source>
</evidence>
<sequence length="1011" mass="110292">MAGYGQLSAHAHGALPSLVSSFSLPSLPTGACNHRDSCGCVRFWDQSSADLHGGSGLGTASRDRSTLCVCGHHACFHREACPAAGVNSRCSPVIAARDTVGSEGVFSQLSVSGLPPLPSVCLLSNDQQRMGGHVSSQNAQQATGLGLTYTTIEREHSASPTKLPPNSLAESEIPSTRAHSFQGEPILHMNNNLHLDVPGDTIPNTYNMDDFIQSATEIATPSITNTPDLRAVDQAVQGSKALCEALRQFGSPAAFRDGSEARSDNATSAPGLSKTLSKSPAISQEHLRQMLESPQLAQKLLSYATPLYNLLNSMPNVASFMRELQARIDRLDNQSFDHGQLEEIRKHNEDIEARQIDIENRLGDYESAPPHGPLGIATVADSFASNHSVCSNTSALVLSTIDRNVVDSELCDLKARIDLLEAAAMPSVSNPWEVEVVFLPWGPELRGVWVSKDDLSADSMLPESEEWTQSRNPNTDPGISHSQRMIRNSLSSGQAQTDWSSQAISEWATESTKEWLVPKACGGNNLAYKRLESRGLVRSVTFTSANSRDIQATLATTFGHLIRHLKYTPGNEEQDAAVQQYPGLRASFVPLRKVPKQSRLQFLTPSELSNSSLWSAQFLASGIIMRVHGGKRRLYVTERSAYIQHCEPPEPVDSHLWTWQDIRLLPRFQANKDTLHGGYKQSQPEVAEADAKEPCWSFYTTYDLPPVSTSASFASNDPAPVQLSMRPADREWRRSITPSSILKTRQLQPISPLSEKHPIHPLHQRTRTSSASFVDQAPHSSSKRRLESSPVKHSSVPYEPSRAPSVFVQPKRRRVNRSSSPGADLENEVFVRERQETGWSAFTGLKVETPSPLFANHPGLARSNSDAARSERSAAIVGKATPTAYATPYSGPLVGPVRGRGGFGSYDDAAGDTEPDDDYEYDDDEQSWHGYPDDEDEQGAELSDAEGGAEMEDLGGFLASDDSFDDEEQHGAQRTGNYINSDGESQSDDEDDDVDSTIALNNLLQLADSQS</sequence>
<name>A0A6A6T7R6_9PLEO</name>
<dbReference type="OrthoDB" id="5427134at2759"/>
<feature type="compositionally biased region" description="Acidic residues" evidence="1">
    <location>
        <begin position="909"/>
        <end position="925"/>
    </location>
</feature>
<dbReference type="AlphaFoldDB" id="A0A6A6T7R6"/>
<protein>
    <submittedName>
        <fullName evidence="2">Uncharacterized protein</fullName>
    </submittedName>
</protein>
<evidence type="ECO:0000313" key="2">
    <source>
        <dbReference type="EMBL" id="KAF2656035.1"/>
    </source>
</evidence>
<feature type="region of interest" description="Disordered" evidence="1">
    <location>
        <begin position="460"/>
        <end position="481"/>
    </location>
</feature>
<dbReference type="Proteomes" id="UP000799324">
    <property type="component" value="Unassembled WGS sequence"/>
</dbReference>